<dbReference type="InterPro" id="IPR043131">
    <property type="entry name" value="BCAT-like_N"/>
</dbReference>
<dbReference type="RefSeq" id="XP_060374567.1">
    <property type="nucleotide sequence ID" value="XM_060530858.1"/>
</dbReference>
<dbReference type="InterPro" id="IPR036038">
    <property type="entry name" value="Aminotransferase-like"/>
</dbReference>
<reference evidence="10 11" key="1">
    <citation type="submission" date="2016-10" db="EMBL/GenBank/DDBJ databases">
        <title>The genome sequence of Colletotrichum fioriniae PJ7.</title>
        <authorList>
            <person name="Baroncelli R."/>
        </authorList>
    </citation>
    <scope>NUCLEOTIDE SEQUENCE [LARGE SCALE GENOMIC DNA]</scope>
    <source>
        <strain evidence="10 11">Tom-12</strain>
    </source>
</reference>
<evidence type="ECO:0000313" key="10">
    <source>
        <dbReference type="EMBL" id="KAK1479059.1"/>
    </source>
</evidence>
<gene>
    <name evidence="10" type="ORF">CTAM01_14859</name>
</gene>
<dbReference type="InterPro" id="IPR001544">
    <property type="entry name" value="Aminotrans_IV"/>
</dbReference>
<comment type="cofactor">
    <cofactor evidence="1 7">
        <name>pyridoxal 5'-phosphate</name>
        <dbReference type="ChEBI" id="CHEBI:597326"/>
    </cofactor>
</comment>
<dbReference type="PROSITE" id="PS00770">
    <property type="entry name" value="AA_TRANSFER_CLASS_4"/>
    <property type="match status" value="1"/>
</dbReference>
<keyword evidence="11" id="KW-1185">Reference proteome</keyword>
<comment type="catalytic activity">
    <reaction evidence="8">
        <text>L-isoleucine + 2-oxoglutarate = (S)-3-methyl-2-oxopentanoate + L-glutamate</text>
        <dbReference type="Rhea" id="RHEA:24801"/>
        <dbReference type="ChEBI" id="CHEBI:16810"/>
        <dbReference type="ChEBI" id="CHEBI:29985"/>
        <dbReference type="ChEBI" id="CHEBI:35146"/>
        <dbReference type="ChEBI" id="CHEBI:58045"/>
        <dbReference type="EC" id="2.6.1.42"/>
    </reaction>
</comment>
<dbReference type="Gene3D" id="3.20.10.10">
    <property type="entry name" value="D-amino Acid Aminotransferase, subunit A, domain 2"/>
    <property type="match status" value="1"/>
</dbReference>
<keyword evidence="4 8" id="KW-0808">Transferase</keyword>
<evidence type="ECO:0000256" key="8">
    <source>
        <dbReference type="RuleBase" id="RU004517"/>
    </source>
</evidence>
<evidence type="ECO:0000256" key="6">
    <source>
        <dbReference type="ARBA" id="ARBA00023242"/>
    </source>
</evidence>
<dbReference type="PANTHER" id="PTHR11825">
    <property type="entry name" value="SUBGROUP IIII AMINOTRANSFERASE"/>
    <property type="match status" value="1"/>
</dbReference>
<dbReference type="Pfam" id="PF11951">
    <property type="entry name" value="Fungal_trans_2"/>
    <property type="match status" value="1"/>
</dbReference>
<dbReference type="Proteomes" id="UP001227543">
    <property type="component" value="Unassembled WGS sequence"/>
</dbReference>
<proteinExistence type="inferred from homology"/>
<name>A0ABQ9QN30_9PEZI</name>
<feature type="region of interest" description="Disordered" evidence="9">
    <location>
        <begin position="695"/>
        <end position="714"/>
    </location>
</feature>
<dbReference type="InterPro" id="IPR018300">
    <property type="entry name" value="Aminotrans_IV_CS"/>
</dbReference>
<accession>A0ABQ9QN30</accession>
<dbReference type="InterPro" id="IPR043132">
    <property type="entry name" value="BCAT-like_C"/>
</dbReference>
<keyword evidence="5 7" id="KW-0663">Pyridoxal phosphate</keyword>
<sequence length="1137" mass="125987">MPCVYGRSRHSEAQCYDSRPYRLRDLSLPLNLECGGYATPIKFRDQTDLLKRKHGRKRKEKAQTPAPTEPSPPSNTRDSVEPTLRSHQVSQRVVTPGDETFHSADESHQTFDESQELSHYEAAASLALISGGIHQDSLVLAGGHQTESPSFYTPFYDTTLQADTTLGGLEESNTDDGLNTSYQGVATPSSTPVYPRIDSPLLRQRQSEQANRQLTSVPTIPVGLLESAKFAEDMVFYHHFTDTSPYGTLSILSLNDILRAEHLDKAFFHAALALAALDISQARPTEALGSKAALQALDHFVTALGTVRMAQLDDEGVATGCPPNQDNAISWLATLLLLANFELQRGQMKLWYIHSRAAVTFLSQHLNRVQDSPVGESLIRSFSRIAALLDIFDRAYSVRYSIASPDVSDSLSRSLVNSPHSADRLLFILPRVIKLEEEWRSNPQHDLHWREQAESLIEELKAWRKTVPDCDVPPLHEHTANPYNEDAEGPGISIRPLSIPDAPEPVKAATTFMHYLVSLLRLETRYLPGAVRQLPPKAKKIVLLVCRLAAGVPYASCAAVNAYSHGMVAAMMNCYHMSEEQEVKDWVKNWIAGFPREREGIWNVRHAHRVLNYVDQEYTRRGSRYNWEIIKVRLIDLETDATSSEDEETDPDKSHRRGFLAEIFCGMTGAGRRASDRQPVAIELKLELEDDVKKERRLSEKYPDSSPFLPLSQDIKMSPSAISTSSATLPKASDLPDNGHPYAELDVTKMLKTLVPEADQLPVPDAHDPVRLGQNCTTAHMVQVPWSMQSGWGTPVMSPYGKIALEPTASVLHYATESFEGMKAYRGHDNKLRLFRPDLNCARLLKSNARVGLPSFNPSALLAIITTYLGTECPRWLPDPGTNLYVRPAMVGSGSALGINQPPEALFFLFAALFPQSMGGGSTNAPHPGIKLLASSPEHIRAWPGGFGSAKVGANYGPAMVSHAAAKAQGCTQTLWLFGEERIVTEAGASNFFVVWRKKGGEGIELVTSSLDTEVILDGITRRSVLEVARERLTRESTAETELAPLDVVERPFTMGEVVEAYEEGRLVEAFVSGTATFITPVSLIKYGDTEIQFPMMVTDEGHKTPRSAYSNTIKSWLEDIIYGRVEHEWGYVIAEQ</sequence>
<dbReference type="Gene3D" id="3.30.470.10">
    <property type="match status" value="1"/>
</dbReference>
<keyword evidence="3 8" id="KW-0032">Aminotransferase</keyword>
<evidence type="ECO:0000256" key="5">
    <source>
        <dbReference type="ARBA" id="ARBA00022898"/>
    </source>
</evidence>
<feature type="compositionally biased region" description="Basic residues" evidence="9">
    <location>
        <begin position="51"/>
        <end position="60"/>
    </location>
</feature>
<evidence type="ECO:0000256" key="9">
    <source>
        <dbReference type="SAM" id="MobiDB-lite"/>
    </source>
</evidence>
<keyword evidence="6" id="KW-0539">Nucleus</keyword>
<dbReference type="GeneID" id="85415096"/>
<comment type="caution">
    <text evidence="10">The sequence shown here is derived from an EMBL/GenBank/DDBJ whole genome shotgun (WGS) entry which is preliminary data.</text>
</comment>
<evidence type="ECO:0000313" key="11">
    <source>
        <dbReference type="Proteomes" id="UP001227543"/>
    </source>
</evidence>
<dbReference type="InterPro" id="IPR021858">
    <property type="entry name" value="Fun_TF"/>
</dbReference>
<organism evidence="10 11">
    <name type="scientific">Colletotrichum tamarilloi</name>
    <dbReference type="NCBI Taxonomy" id="1209934"/>
    <lineage>
        <taxon>Eukaryota</taxon>
        <taxon>Fungi</taxon>
        <taxon>Dikarya</taxon>
        <taxon>Ascomycota</taxon>
        <taxon>Pezizomycotina</taxon>
        <taxon>Sordariomycetes</taxon>
        <taxon>Hypocreomycetidae</taxon>
        <taxon>Glomerellales</taxon>
        <taxon>Glomerellaceae</taxon>
        <taxon>Colletotrichum</taxon>
        <taxon>Colletotrichum acutatum species complex</taxon>
    </lineage>
</organism>
<dbReference type="EMBL" id="MLFU01000137">
    <property type="protein sequence ID" value="KAK1479059.1"/>
    <property type="molecule type" value="Genomic_DNA"/>
</dbReference>
<evidence type="ECO:0000256" key="4">
    <source>
        <dbReference type="ARBA" id="ARBA00022679"/>
    </source>
</evidence>
<dbReference type="Pfam" id="PF01063">
    <property type="entry name" value="Aminotran_4"/>
    <property type="match status" value="1"/>
</dbReference>
<dbReference type="SUPFAM" id="SSF56752">
    <property type="entry name" value="D-aminoacid aminotransferase-like PLP-dependent enzymes"/>
    <property type="match status" value="1"/>
</dbReference>
<comment type="catalytic activity">
    <reaction evidence="8">
        <text>L-valine + 2-oxoglutarate = 3-methyl-2-oxobutanoate + L-glutamate</text>
        <dbReference type="Rhea" id="RHEA:24813"/>
        <dbReference type="ChEBI" id="CHEBI:11851"/>
        <dbReference type="ChEBI" id="CHEBI:16810"/>
        <dbReference type="ChEBI" id="CHEBI:29985"/>
        <dbReference type="ChEBI" id="CHEBI:57762"/>
        <dbReference type="EC" id="2.6.1.42"/>
    </reaction>
</comment>
<evidence type="ECO:0000256" key="1">
    <source>
        <dbReference type="ARBA" id="ARBA00001933"/>
    </source>
</evidence>
<evidence type="ECO:0000256" key="3">
    <source>
        <dbReference type="ARBA" id="ARBA00022576"/>
    </source>
</evidence>
<keyword evidence="8" id="KW-0028">Amino-acid biosynthesis</keyword>
<dbReference type="EC" id="2.6.1.42" evidence="8"/>
<evidence type="ECO:0000256" key="2">
    <source>
        <dbReference type="ARBA" id="ARBA00009320"/>
    </source>
</evidence>
<protein>
    <recommendedName>
        <fullName evidence="8">Branched-chain-amino-acid aminotransferase</fullName>
        <ecNumber evidence="8">2.6.1.42</ecNumber>
    </recommendedName>
</protein>
<dbReference type="PANTHER" id="PTHR11825:SF69">
    <property type="entry name" value="BRANCHED-CHAIN-AMINO-ACID AMINOTRANSFERASE"/>
    <property type="match status" value="1"/>
</dbReference>
<feature type="region of interest" description="Disordered" evidence="9">
    <location>
        <begin position="45"/>
        <end position="94"/>
    </location>
</feature>
<comment type="similarity">
    <text evidence="2 8">Belongs to the class-IV pyridoxal-phosphate-dependent aminotransferase family.</text>
</comment>
<evidence type="ECO:0000256" key="7">
    <source>
        <dbReference type="RuleBase" id="RU004516"/>
    </source>
</evidence>
<dbReference type="InterPro" id="IPR005786">
    <property type="entry name" value="B_amino_transII"/>
</dbReference>
<comment type="catalytic activity">
    <reaction evidence="8">
        <text>L-leucine + 2-oxoglutarate = 4-methyl-2-oxopentanoate + L-glutamate</text>
        <dbReference type="Rhea" id="RHEA:18321"/>
        <dbReference type="ChEBI" id="CHEBI:16810"/>
        <dbReference type="ChEBI" id="CHEBI:17865"/>
        <dbReference type="ChEBI" id="CHEBI:29985"/>
        <dbReference type="ChEBI" id="CHEBI:57427"/>
        <dbReference type="EC" id="2.6.1.42"/>
    </reaction>
</comment>
<keyword evidence="8" id="KW-0100">Branched-chain amino acid biosynthesis</keyword>